<name>A0ABU3BUJ4_9BACT</name>
<evidence type="ECO:0000256" key="1">
    <source>
        <dbReference type="ARBA" id="ARBA00004141"/>
    </source>
</evidence>
<proteinExistence type="predicted"/>
<reference evidence="6 7" key="1">
    <citation type="submission" date="2023-09" db="EMBL/GenBank/DDBJ databases">
        <authorList>
            <person name="Rey-Velasco X."/>
        </authorList>
    </citation>
    <scope>NUCLEOTIDE SEQUENCE [LARGE SCALE GENOMIC DNA]</scope>
    <source>
        <strain evidence="6 7">F394</strain>
    </source>
</reference>
<organism evidence="6 7">
    <name type="scientific">Rubrivirga litoralis</name>
    <dbReference type="NCBI Taxonomy" id="3075598"/>
    <lineage>
        <taxon>Bacteria</taxon>
        <taxon>Pseudomonadati</taxon>
        <taxon>Rhodothermota</taxon>
        <taxon>Rhodothermia</taxon>
        <taxon>Rhodothermales</taxon>
        <taxon>Rubricoccaceae</taxon>
        <taxon>Rubrivirga</taxon>
    </lineage>
</organism>
<evidence type="ECO:0000256" key="5">
    <source>
        <dbReference type="SAM" id="Phobius"/>
    </source>
</evidence>
<comment type="subcellular location">
    <subcellularLocation>
        <location evidence="1">Membrane</location>
        <topology evidence="1">Multi-pass membrane protein</topology>
    </subcellularLocation>
</comment>
<gene>
    <name evidence="6" type="ORF">RM540_14410</name>
</gene>
<dbReference type="InterPro" id="IPR007688">
    <property type="entry name" value="Conjugal_tfr_TrbL/VirB6"/>
</dbReference>
<comment type="caution">
    <text evidence="6">The sequence shown here is derived from an EMBL/GenBank/DDBJ whole genome shotgun (WGS) entry which is preliminary data.</text>
</comment>
<evidence type="ECO:0000256" key="4">
    <source>
        <dbReference type="ARBA" id="ARBA00023136"/>
    </source>
</evidence>
<dbReference type="Proteomes" id="UP001267426">
    <property type="component" value="Unassembled WGS sequence"/>
</dbReference>
<feature type="transmembrane region" description="Helical" evidence="5">
    <location>
        <begin position="106"/>
        <end position="127"/>
    </location>
</feature>
<sequence>MTHPSPVGSRLPVGPAGGFARRPAVRWALVVGCAAATVLLAPAVAAQTSSLDLITDDYRSAAESARPIVLGIARGTFAVLAVIEVALAGILWGLKGRGVADVMSGLALKLGWLGFVFALLASFDFWFMPIIDGFVAAGQRTSSGAIMNPGDILASGAQISTSLREGYFEQTSGFEYLQPSFWDATATVILSGIFIEFVYLLIAAFVVFTFVEAYVVLTTGALVIGFAAFRGTAGLADRFVAYAFAVGIRLFLLFFLVGIGQNIAAQWGPMLAADPTSKALLLQVLGGSACFGLIAIVIPAKVSSQLTSSLEPGFARALYALA</sequence>
<dbReference type="Pfam" id="PF04610">
    <property type="entry name" value="TrbL"/>
    <property type="match status" value="1"/>
</dbReference>
<dbReference type="RefSeq" id="WP_311665352.1">
    <property type="nucleotide sequence ID" value="NZ_JAVRHT010000043.1"/>
</dbReference>
<keyword evidence="7" id="KW-1185">Reference proteome</keyword>
<feature type="transmembrane region" description="Helical" evidence="5">
    <location>
        <begin position="184"/>
        <end position="207"/>
    </location>
</feature>
<feature type="transmembrane region" description="Helical" evidence="5">
    <location>
        <begin position="27"/>
        <end position="48"/>
    </location>
</feature>
<keyword evidence="3 5" id="KW-1133">Transmembrane helix</keyword>
<feature type="transmembrane region" description="Helical" evidence="5">
    <location>
        <begin position="239"/>
        <end position="259"/>
    </location>
</feature>
<keyword evidence="2 5" id="KW-0812">Transmembrane</keyword>
<feature type="transmembrane region" description="Helical" evidence="5">
    <location>
        <begin position="214"/>
        <end position="233"/>
    </location>
</feature>
<feature type="transmembrane region" description="Helical" evidence="5">
    <location>
        <begin position="68"/>
        <end position="94"/>
    </location>
</feature>
<keyword evidence="4 5" id="KW-0472">Membrane</keyword>
<accession>A0ABU3BUJ4</accession>
<evidence type="ECO:0000256" key="3">
    <source>
        <dbReference type="ARBA" id="ARBA00022989"/>
    </source>
</evidence>
<feature type="transmembrane region" description="Helical" evidence="5">
    <location>
        <begin position="280"/>
        <end position="300"/>
    </location>
</feature>
<evidence type="ECO:0000313" key="6">
    <source>
        <dbReference type="EMBL" id="MDT0632947.1"/>
    </source>
</evidence>
<evidence type="ECO:0000313" key="7">
    <source>
        <dbReference type="Proteomes" id="UP001267426"/>
    </source>
</evidence>
<evidence type="ECO:0000256" key="2">
    <source>
        <dbReference type="ARBA" id="ARBA00022692"/>
    </source>
</evidence>
<dbReference type="EMBL" id="JAVRHT010000043">
    <property type="protein sequence ID" value="MDT0632947.1"/>
    <property type="molecule type" value="Genomic_DNA"/>
</dbReference>
<protein>
    <submittedName>
        <fullName evidence="6">Type IV secretion system protein</fullName>
    </submittedName>
</protein>